<evidence type="ECO:0000313" key="2">
    <source>
        <dbReference type="EMBL" id="KAJ9545282.1"/>
    </source>
</evidence>
<feature type="transmembrane region" description="Helical" evidence="1">
    <location>
        <begin position="92"/>
        <end position="110"/>
    </location>
</feature>
<keyword evidence="1" id="KW-1133">Transmembrane helix</keyword>
<name>A0AA38W3L6_9ASTR</name>
<keyword evidence="1" id="KW-0812">Transmembrane</keyword>
<dbReference type="AlphaFoldDB" id="A0AA38W3L6"/>
<feature type="transmembrane region" description="Helical" evidence="1">
    <location>
        <begin position="159"/>
        <end position="179"/>
    </location>
</feature>
<evidence type="ECO:0000313" key="3">
    <source>
        <dbReference type="Proteomes" id="UP001172457"/>
    </source>
</evidence>
<sequence>MSTLWVTSKNEGCLKYITWETGVTLPISTKCPKRFWGEAAFIGVYTINRHPKLLYSNTSLLMKYYMEFPMLMNFSKYGGVHASFSYNPMNTVNLSLVAVCVAFLVIVLNTKAIVARILSRSVYVSFVMLPSRNMFPSSLCQTRIPDKFKKGYSRFMRQAQLVFLTAVTSFLGGYCLHPSPLGFGSKENLFEA</sequence>
<organism evidence="2 3">
    <name type="scientific">Centaurea solstitialis</name>
    <name type="common">yellow star-thistle</name>
    <dbReference type="NCBI Taxonomy" id="347529"/>
    <lineage>
        <taxon>Eukaryota</taxon>
        <taxon>Viridiplantae</taxon>
        <taxon>Streptophyta</taxon>
        <taxon>Embryophyta</taxon>
        <taxon>Tracheophyta</taxon>
        <taxon>Spermatophyta</taxon>
        <taxon>Magnoliopsida</taxon>
        <taxon>eudicotyledons</taxon>
        <taxon>Gunneridae</taxon>
        <taxon>Pentapetalae</taxon>
        <taxon>asterids</taxon>
        <taxon>campanulids</taxon>
        <taxon>Asterales</taxon>
        <taxon>Asteraceae</taxon>
        <taxon>Carduoideae</taxon>
        <taxon>Cardueae</taxon>
        <taxon>Centaureinae</taxon>
        <taxon>Centaurea</taxon>
    </lineage>
</organism>
<dbReference type="EMBL" id="JARYMX010000006">
    <property type="protein sequence ID" value="KAJ9545282.1"/>
    <property type="molecule type" value="Genomic_DNA"/>
</dbReference>
<protein>
    <submittedName>
        <fullName evidence="2">Uncharacterized protein</fullName>
    </submittedName>
</protein>
<keyword evidence="1" id="KW-0472">Membrane</keyword>
<gene>
    <name evidence="2" type="ORF">OSB04_024989</name>
</gene>
<comment type="caution">
    <text evidence="2">The sequence shown here is derived from an EMBL/GenBank/DDBJ whole genome shotgun (WGS) entry which is preliminary data.</text>
</comment>
<accession>A0AA38W3L6</accession>
<proteinExistence type="predicted"/>
<keyword evidence="3" id="KW-1185">Reference proteome</keyword>
<evidence type="ECO:0000256" key="1">
    <source>
        <dbReference type="SAM" id="Phobius"/>
    </source>
</evidence>
<reference evidence="2" key="1">
    <citation type="submission" date="2023-03" db="EMBL/GenBank/DDBJ databases">
        <title>Chromosome-scale reference genome and RAD-based genetic map of yellow starthistle (Centaurea solstitialis) reveal putative structural variation and QTLs associated with invader traits.</title>
        <authorList>
            <person name="Reatini B."/>
            <person name="Cang F.A."/>
            <person name="Jiang Q."/>
            <person name="Mckibben M.T.W."/>
            <person name="Barker M.S."/>
            <person name="Rieseberg L.H."/>
            <person name="Dlugosch K.M."/>
        </authorList>
    </citation>
    <scope>NUCLEOTIDE SEQUENCE</scope>
    <source>
        <strain evidence="2">CAN-66</strain>
        <tissue evidence="2">Leaf</tissue>
    </source>
</reference>
<dbReference type="Proteomes" id="UP001172457">
    <property type="component" value="Chromosome 6"/>
</dbReference>